<sequence>MDTDDVRRTLEALIEARGLSFAGVSQLLGKNPSYVQQFIRRGSPKRLDERDRRLLAQFFGVSEQQLGAPDDAMPAPRRGGLPVRQGLQRTGAARGLPSRMRLIPRLAVGASAGAGALPDNEAPLAEIAFDEAWLRRLGAGSDAVTMIQVEGDSMAPTLSDGDDILVATHQGAAPRRRDGIHVLRMDDALIVKRLAFRPDGRLSVTSDNALYPSYPDVAPDGVSIVGRVIWAGRRV</sequence>
<dbReference type="Proteomes" id="UP000258016">
    <property type="component" value="Chromosome"/>
</dbReference>
<keyword evidence="3" id="KW-0805">Transcription regulation</keyword>
<dbReference type="SUPFAM" id="SSF51306">
    <property type="entry name" value="LexA/Signal peptidase"/>
    <property type="match status" value="1"/>
</dbReference>
<keyword evidence="5" id="KW-0804">Transcription</keyword>
<dbReference type="InterPro" id="IPR015927">
    <property type="entry name" value="Peptidase_S24_S26A/B/C"/>
</dbReference>
<dbReference type="Pfam" id="PF00717">
    <property type="entry name" value="Peptidase_S24"/>
    <property type="match status" value="1"/>
</dbReference>
<dbReference type="RefSeq" id="WP_117352487.1">
    <property type="nucleotide sequence ID" value="NZ_CP020083.1"/>
</dbReference>
<evidence type="ECO:0000259" key="6">
    <source>
        <dbReference type="Pfam" id="PF00717"/>
    </source>
</evidence>
<dbReference type="InterPro" id="IPR039418">
    <property type="entry name" value="LexA-like"/>
</dbReference>
<gene>
    <name evidence="7" type="ORF">B5J99_11940</name>
</gene>
<keyword evidence="1" id="KW-0645">Protease</keyword>
<proteinExistence type="predicted"/>
<dbReference type="CDD" id="cd06529">
    <property type="entry name" value="S24_LexA-like"/>
    <property type="match status" value="1"/>
</dbReference>
<evidence type="ECO:0000256" key="3">
    <source>
        <dbReference type="ARBA" id="ARBA00023015"/>
    </source>
</evidence>
<evidence type="ECO:0000256" key="4">
    <source>
        <dbReference type="ARBA" id="ARBA00023125"/>
    </source>
</evidence>
<dbReference type="InterPro" id="IPR019756">
    <property type="entry name" value="Pept_S26A_signal_pept_1_Ser-AS"/>
</dbReference>
<evidence type="ECO:0000313" key="7">
    <source>
        <dbReference type="EMBL" id="ASR52078.1"/>
    </source>
</evidence>
<evidence type="ECO:0000256" key="5">
    <source>
        <dbReference type="ARBA" id="ARBA00023163"/>
    </source>
</evidence>
<accession>A0ABM6M868</accession>
<keyword evidence="2" id="KW-0378">Hydrolase</keyword>
<dbReference type="Gene3D" id="2.10.109.10">
    <property type="entry name" value="Umud Fragment, subunit A"/>
    <property type="match status" value="1"/>
</dbReference>
<keyword evidence="4" id="KW-0238">DNA-binding</keyword>
<evidence type="ECO:0000256" key="2">
    <source>
        <dbReference type="ARBA" id="ARBA00022801"/>
    </source>
</evidence>
<name>A0ABM6M868_9SPHN</name>
<feature type="domain" description="Peptidase S24/S26A/S26B/S26C" evidence="6">
    <location>
        <begin position="110"/>
        <end position="229"/>
    </location>
</feature>
<evidence type="ECO:0000256" key="1">
    <source>
        <dbReference type="ARBA" id="ARBA00022670"/>
    </source>
</evidence>
<reference evidence="7 8" key="1">
    <citation type="submission" date="2017-03" db="EMBL/GenBank/DDBJ databases">
        <title>Complete genome sequence of Blastomonas fulva degrading microcsystin LR.</title>
        <authorList>
            <person name="Lee H.-g."/>
            <person name="Jin L."/>
            <person name="oh H.-M."/>
        </authorList>
    </citation>
    <scope>NUCLEOTIDE SEQUENCE [LARGE SCALE GENOMIC DNA]</scope>
    <source>
        <strain evidence="7 8">T2</strain>
    </source>
</reference>
<keyword evidence="8" id="KW-1185">Reference proteome</keyword>
<protein>
    <submittedName>
        <fullName evidence="7">Peptidase S24</fullName>
    </submittedName>
</protein>
<dbReference type="InterPro" id="IPR036286">
    <property type="entry name" value="LexA/Signal_pep-like_sf"/>
</dbReference>
<organism evidence="7 8">
    <name type="scientific">Blastomonas fulva</name>
    <dbReference type="NCBI Taxonomy" id="1550728"/>
    <lineage>
        <taxon>Bacteria</taxon>
        <taxon>Pseudomonadati</taxon>
        <taxon>Pseudomonadota</taxon>
        <taxon>Alphaproteobacteria</taxon>
        <taxon>Sphingomonadales</taxon>
        <taxon>Sphingomonadaceae</taxon>
        <taxon>Blastomonas</taxon>
    </lineage>
</organism>
<dbReference type="EMBL" id="CP020083">
    <property type="protein sequence ID" value="ASR52078.1"/>
    <property type="molecule type" value="Genomic_DNA"/>
</dbReference>
<dbReference type="PANTHER" id="PTHR40661">
    <property type="match status" value="1"/>
</dbReference>
<dbReference type="PROSITE" id="PS00501">
    <property type="entry name" value="SPASE_I_1"/>
    <property type="match status" value="1"/>
</dbReference>
<evidence type="ECO:0000313" key="8">
    <source>
        <dbReference type="Proteomes" id="UP000258016"/>
    </source>
</evidence>
<dbReference type="GeneID" id="303486283"/>
<dbReference type="PANTHER" id="PTHR40661:SF3">
    <property type="entry name" value="FELS-1 PROPHAGE TRANSCRIPTIONAL REGULATOR"/>
    <property type="match status" value="1"/>
</dbReference>